<dbReference type="AlphaFoldDB" id="A0AA39P003"/>
<dbReference type="PANTHER" id="PTHR43114:SF7">
    <property type="entry name" value="ADENOSINE DEAMINASE DOMAIN-CONTAINING PROTEIN"/>
    <property type="match status" value="1"/>
</dbReference>
<evidence type="ECO:0000313" key="6">
    <source>
        <dbReference type="Proteomes" id="UP001175228"/>
    </source>
</evidence>
<dbReference type="SUPFAM" id="SSF51556">
    <property type="entry name" value="Metallo-dependent hydrolases"/>
    <property type="match status" value="1"/>
</dbReference>
<dbReference type="InterPro" id="IPR001365">
    <property type="entry name" value="A_deaminase_dom"/>
</dbReference>
<dbReference type="InterPro" id="IPR032466">
    <property type="entry name" value="Metal_Hydrolase"/>
</dbReference>
<dbReference type="Proteomes" id="UP001175228">
    <property type="component" value="Unassembled WGS sequence"/>
</dbReference>
<dbReference type="GO" id="GO:0005829">
    <property type="term" value="C:cytosol"/>
    <property type="evidence" value="ECO:0007669"/>
    <property type="project" value="TreeGrafter"/>
</dbReference>
<dbReference type="GO" id="GO:0043103">
    <property type="term" value="P:hypoxanthine salvage"/>
    <property type="evidence" value="ECO:0007669"/>
    <property type="project" value="TreeGrafter"/>
</dbReference>
<comment type="cofactor">
    <cofactor evidence="1">
        <name>Zn(2+)</name>
        <dbReference type="ChEBI" id="CHEBI:29105"/>
    </cofactor>
</comment>
<keyword evidence="2" id="KW-0479">Metal-binding</keyword>
<proteinExistence type="predicted"/>
<dbReference type="Gene3D" id="3.20.20.140">
    <property type="entry name" value="Metal-dependent hydrolases"/>
    <property type="match status" value="1"/>
</dbReference>
<keyword evidence="6" id="KW-1185">Reference proteome</keyword>
<accession>A0AA39P003</accession>
<dbReference type="PANTHER" id="PTHR43114">
    <property type="entry name" value="ADENINE DEAMINASE"/>
    <property type="match status" value="1"/>
</dbReference>
<feature type="domain" description="Adenosine deaminase" evidence="4">
    <location>
        <begin position="39"/>
        <end position="380"/>
    </location>
</feature>
<dbReference type="NCBIfam" id="TIGR01430">
    <property type="entry name" value="aden_deam"/>
    <property type="match status" value="1"/>
</dbReference>
<dbReference type="InterPro" id="IPR006330">
    <property type="entry name" value="Ado/ade_deaminase"/>
</dbReference>
<dbReference type="GO" id="GO:0046872">
    <property type="term" value="F:metal ion binding"/>
    <property type="evidence" value="ECO:0007669"/>
    <property type="project" value="UniProtKB-KW"/>
</dbReference>
<dbReference type="EMBL" id="JAUEPU010000156">
    <property type="protein sequence ID" value="KAK0475038.1"/>
    <property type="molecule type" value="Genomic_DNA"/>
</dbReference>
<reference evidence="5" key="1">
    <citation type="submission" date="2023-06" db="EMBL/GenBank/DDBJ databases">
        <authorList>
            <consortium name="Lawrence Berkeley National Laboratory"/>
            <person name="Ahrendt S."/>
            <person name="Sahu N."/>
            <person name="Indic B."/>
            <person name="Wong-Bajracharya J."/>
            <person name="Merenyi Z."/>
            <person name="Ke H.-M."/>
            <person name="Monk M."/>
            <person name="Kocsube S."/>
            <person name="Drula E."/>
            <person name="Lipzen A."/>
            <person name="Balint B."/>
            <person name="Henrissat B."/>
            <person name="Andreopoulos B."/>
            <person name="Martin F.M."/>
            <person name="Harder C.B."/>
            <person name="Rigling D."/>
            <person name="Ford K.L."/>
            <person name="Foster G.D."/>
            <person name="Pangilinan J."/>
            <person name="Papanicolaou A."/>
            <person name="Barry K."/>
            <person name="LaButti K."/>
            <person name="Viragh M."/>
            <person name="Koriabine M."/>
            <person name="Yan M."/>
            <person name="Riley R."/>
            <person name="Champramary S."/>
            <person name="Plett K.L."/>
            <person name="Tsai I.J."/>
            <person name="Slot J."/>
            <person name="Sipos G."/>
            <person name="Plett J."/>
            <person name="Nagy L.G."/>
            <person name="Grigoriev I.V."/>
        </authorList>
    </citation>
    <scope>NUCLEOTIDE SEQUENCE</scope>
    <source>
        <strain evidence="5">HWK02</strain>
    </source>
</reference>
<dbReference type="GO" id="GO:0000034">
    <property type="term" value="F:adenine deaminase activity"/>
    <property type="evidence" value="ECO:0007669"/>
    <property type="project" value="TreeGrafter"/>
</dbReference>
<keyword evidence="3" id="KW-0378">Hydrolase</keyword>
<evidence type="ECO:0000313" key="5">
    <source>
        <dbReference type="EMBL" id="KAK0475038.1"/>
    </source>
</evidence>
<comment type="caution">
    <text evidence="5">The sequence shown here is derived from an EMBL/GenBank/DDBJ whole genome shotgun (WGS) entry which is preliminary data.</text>
</comment>
<evidence type="ECO:0000259" key="4">
    <source>
        <dbReference type="Pfam" id="PF00962"/>
    </source>
</evidence>
<evidence type="ECO:0000256" key="1">
    <source>
        <dbReference type="ARBA" id="ARBA00001947"/>
    </source>
</evidence>
<protein>
    <submittedName>
        <fullName evidence="5">Adenosine deaminase</fullName>
    </submittedName>
</protein>
<name>A0AA39P003_9AGAR</name>
<dbReference type="GO" id="GO:0006146">
    <property type="term" value="P:adenine catabolic process"/>
    <property type="evidence" value="ECO:0007669"/>
    <property type="project" value="TreeGrafter"/>
</dbReference>
<dbReference type="Pfam" id="PF00962">
    <property type="entry name" value="A_deaminase"/>
    <property type="match status" value="1"/>
</dbReference>
<gene>
    <name evidence="5" type="ORF">EDD18DRAFT_1116167</name>
</gene>
<evidence type="ECO:0000256" key="3">
    <source>
        <dbReference type="ARBA" id="ARBA00022801"/>
    </source>
</evidence>
<organism evidence="5 6">
    <name type="scientific">Armillaria luteobubalina</name>
    <dbReference type="NCBI Taxonomy" id="153913"/>
    <lineage>
        <taxon>Eukaryota</taxon>
        <taxon>Fungi</taxon>
        <taxon>Dikarya</taxon>
        <taxon>Basidiomycota</taxon>
        <taxon>Agaricomycotina</taxon>
        <taxon>Agaricomycetes</taxon>
        <taxon>Agaricomycetidae</taxon>
        <taxon>Agaricales</taxon>
        <taxon>Marasmiineae</taxon>
        <taxon>Physalacriaceae</taxon>
        <taxon>Armillaria</taxon>
    </lineage>
</organism>
<evidence type="ECO:0000256" key="2">
    <source>
        <dbReference type="ARBA" id="ARBA00022723"/>
    </source>
</evidence>
<sequence length="388" mass="44564">MVKVWRKDYWTGRDLKVVGVQRDMAPVDASMSTFISKLPKVELHVHIEGTLTPSLRWRLAQKNQVPLSKYPAYESLVASYTTMYNHRRELHGDNGLPTFLEAYYGGTEVLRTEEDFYDLAMEYFAKAADMNIRYTDPFFDPQAHTRRGVALAAVMNGLERAKRDARRLYGVEADWTMCFLRDMDPSSAMETYKQALEEGFGGVFHAVGLDSNEYSNRPPSLFQNVFALARKDGYWITAHCDVGQKDTHEHIREVSTICVGGFEGADRIDHGLNAIERPELIQIIKERGLGLTLCPHAYHRRLPTEYVFGSIKKLWDEGVRISIASDDTTYMHQQWLQENLELVMHHCGFNSRDMIRLQKNGIDISWAADDTKERIRNELDGVERTLTC</sequence>